<evidence type="ECO:0000259" key="6">
    <source>
        <dbReference type="Pfam" id="PF13193"/>
    </source>
</evidence>
<dbReference type="PANTHER" id="PTHR42921">
    <property type="entry name" value="ACETOACETYL-COA SYNTHETASE"/>
    <property type="match status" value="1"/>
</dbReference>
<evidence type="ECO:0000256" key="2">
    <source>
        <dbReference type="ARBA" id="ARBA00022598"/>
    </source>
</evidence>
<evidence type="ECO:0000259" key="7">
    <source>
        <dbReference type="Pfam" id="PF16177"/>
    </source>
</evidence>
<dbReference type="GO" id="GO:0030729">
    <property type="term" value="F:acetoacetate-CoA ligase activity"/>
    <property type="evidence" value="ECO:0007669"/>
    <property type="project" value="UniProtKB-EC"/>
</dbReference>
<dbReference type="InterPro" id="IPR025110">
    <property type="entry name" value="AMP-bd_C"/>
</dbReference>
<evidence type="ECO:0000313" key="9">
    <source>
        <dbReference type="Proteomes" id="UP001058003"/>
    </source>
</evidence>
<dbReference type="InterPro" id="IPR020845">
    <property type="entry name" value="AMP-binding_CS"/>
</dbReference>
<dbReference type="AlphaFoldDB" id="A0A9Q9IG21"/>
<dbReference type="Pfam" id="PF00501">
    <property type="entry name" value="AMP-binding"/>
    <property type="match status" value="1"/>
</dbReference>
<dbReference type="PANTHER" id="PTHR42921:SF1">
    <property type="entry name" value="ACETOACETYL-COA SYNTHETASE"/>
    <property type="match status" value="1"/>
</dbReference>
<dbReference type="PROSITE" id="PS00455">
    <property type="entry name" value="AMP_BINDING"/>
    <property type="match status" value="1"/>
</dbReference>
<dbReference type="CDD" id="cd05943">
    <property type="entry name" value="AACS"/>
    <property type="match status" value="1"/>
</dbReference>
<dbReference type="InterPro" id="IPR045851">
    <property type="entry name" value="AMP-bd_C_sf"/>
</dbReference>
<dbReference type="GO" id="GO:0006629">
    <property type="term" value="P:lipid metabolic process"/>
    <property type="evidence" value="ECO:0007669"/>
    <property type="project" value="InterPro"/>
</dbReference>
<evidence type="ECO:0000256" key="1">
    <source>
        <dbReference type="ARBA" id="ARBA00006432"/>
    </source>
</evidence>
<gene>
    <name evidence="8" type="ORF">Daura_47010</name>
</gene>
<feature type="domain" description="Acetyl-coenzyme A synthetase N-terminal" evidence="7">
    <location>
        <begin position="36"/>
        <end position="91"/>
    </location>
</feature>
<protein>
    <submittedName>
        <fullName evidence="8">Acetoacetate--CoA ligase</fullName>
        <ecNumber evidence="8">6.2.1.16</ecNumber>
    </submittedName>
</protein>
<dbReference type="EMBL" id="CP073767">
    <property type="protein sequence ID" value="UWZ53958.1"/>
    <property type="molecule type" value="Genomic_DNA"/>
</dbReference>
<dbReference type="Proteomes" id="UP001058003">
    <property type="component" value="Chromosome"/>
</dbReference>
<dbReference type="SUPFAM" id="SSF56801">
    <property type="entry name" value="Acetyl-CoA synthetase-like"/>
    <property type="match status" value="1"/>
</dbReference>
<dbReference type="GO" id="GO:0005524">
    <property type="term" value="F:ATP binding"/>
    <property type="evidence" value="ECO:0007669"/>
    <property type="project" value="UniProtKB-KW"/>
</dbReference>
<dbReference type="Gene3D" id="3.30.300.30">
    <property type="match status" value="1"/>
</dbReference>
<proteinExistence type="inferred from homology"/>
<evidence type="ECO:0000256" key="3">
    <source>
        <dbReference type="ARBA" id="ARBA00022741"/>
    </source>
</evidence>
<feature type="domain" description="AMP-binding enzyme C-terminal" evidence="6">
    <location>
        <begin position="527"/>
        <end position="603"/>
    </location>
</feature>
<dbReference type="RefSeq" id="WP_033357514.1">
    <property type="nucleotide sequence ID" value="NZ_CP073767.1"/>
</dbReference>
<name>A0A9Q9IG21_9ACTN</name>
<dbReference type="Gene3D" id="3.40.50.12780">
    <property type="entry name" value="N-terminal domain of ligase-like"/>
    <property type="match status" value="1"/>
</dbReference>
<organism evidence="8 9">
    <name type="scientific">Dactylosporangium aurantiacum</name>
    <dbReference type="NCBI Taxonomy" id="35754"/>
    <lineage>
        <taxon>Bacteria</taxon>
        <taxon>Bacillati</taxon>
        <taxon>Actinomycetota</taxon>
        <taxon>Actinomycetes</taxon>
        <taxon>Micromonosporales</taxon>
        <taxon>Micromonosporaceae</taxon>
        <taxon>Dactylosporangium</taxon>
    </lineage>
</organism>
<sequence length="644" mass="69950">MAKELWRPPADVRDRTRIGAFLRWLSSERGLEFDGYQDLWQWSVDQPAVFWQAIWDHFEVVAHEPPAAALPDARMPGAEWFPGARLNYAEHVLRMPGVADGEPVVLAYSQTREPVTLTAAELREQVRRAQATLRRLGVTRGDRVAAYAPNIPETFVLMLATAALGAVFSSCAPEFGTRSVVDRWQQIEPKVLVAVDGYRYGDKAVDRRPEVAAIRAALPSLEAFVEIPYLHGAGEVWDRTDEPLTFAPVPFDHPLYVLYSSGTTGLPKPIVHGHGGILLEHLKMLALHHDLGPGDRFFWFTTTGWMMWNYLVSGPAVGAAVVLVDGNPAHPDLGWLWRVAAESGTTYFGTSAPFLLSCRKAGVVPKDLADLSALRGVGSTGAPLPPEGFEWVYEAVSDRVLLASASGGTDVCTAFVGGVPLLPVRAGEIACRALGARVEAYAADGTPVVGELGELVITAPMPSMPVGFWGDTDGSRYADAYFGTYPGVWRHGDWITIDETGACVITGRSDATLNRGGVRLGTSEFYSVVEALDEVVDSVVVHLEDPAGGAGELLLFVVLRPELTLDDALRARIARELRTALSPRHVPDQVFQVDAVPRTLSGKKLEVPVKRILTGTPVDRAAAKGALANPESLRYFEAVRLARQ</sequence>
<dbReference type="InterPro" id="IPR000873">
    <property type="entry name" value="AMP-dep_synth/lig_dom"/>
</dbReference>
<feature type="domain" description="AMP-dependent synthetase/ligase" evidence="5">
    <location>
        <begin position="110"/>
        <end position="460"/>
    </location>
</feature>
<dbReference type="Pfam" id="PF16177">
    <property type="entry name" value="ACAS_N"/>
    <property type="match status" value="1"/>
</dbReference>
<keyword evidence="4" id="KW-0067">ATP-binding</keyword>
<dbReference type="Pfam" id="PF13193">
    <property type="entry name" value="AMP-binding_C"/>
    <property type="match status" value="1"/>
</dbReference>
<dbReference type="InterPro" id="IPR005914">
    <property type="entry name" value="Acac_CoA_synth"/>
</dbReference>
<accession>A0A9Q9IG21</accession>
<dbReference type="EC" id="6.2.1.16" evidence="8"/>
<dbReference type="NCBIfam" id="TIGR01217">
    <property type="entry name" value="ac_ac_CoA_syn"/>
    <property type="match status" value="1"/>
</dbReference>
<dbReference type="InterPro" id="IPR042099">
    <property type="entry name" value="ANL_N_sf"/>
</dbReference>
<evidence type="ECO:0000259" key="5">
    <source>
        <dbReference type="Pfam" id="PF00501"/>
    </source>
</evidence>
<dbReference type="OrthoDB" id="9803968at2"/>
<dbReference type="NCBIfam" id="NF002937">
    <property type="entry name" value="PRK03584.1"/>
    <property type="match status" value="1"/>
</dbReference>
<dbReference type="InterPro" id="IPR032387">
    <property type="entry name" value="ACAS_N"/>
</dbReference>
<dbReference type="KEGG" id="daur:Daura_47010"/>
<keyword evidence="2 8" id="KW-0436">Ligase</keyword>
<evidence type="ECO:0000256" key="4">
    <source>
        <dbReference type="ARBA" id="ARBA00022840"/>
    </source>
</evidence>
<evidence type="ECO:0000313" key="8">
    <source>
        <dbReference type="EMBL" id="UWZ53958.1"/>
    </source>
</evidence>
<reference evidence="8" key="1">
    <citation type="submission" date="2021-04" db="EMBL/GenBank/DDBJ databases">
        <title>Dactylosporangium aurantiacum NRRL B-8018 full assembly.</title>
        <authorList>
            <person name="Hartkoorn R.C."/>
            <person name="Beaudoing E."/>
            <person name="Hot D."/>
        </authorList>
    </citation>
    <scope>NUCLEOTIDE SEQUENCE</scope>
    <source>
        <strain evidence="8">NRRL B-8018</strain>
    </source>
</reference>
<keyword evidence="9" id="KW-1185">Reference proteome</keyword>
<comment type="similarity">
    <text evidence="1">Belongs to the ATP-dependent AMP-binding enzyme family.</text>
</comment>
<keyword evidence="3" id="KW-0547">Nucleotide-binding</keyword>